<dbReference type="Proteomes" id="UP001195769">
    <property type="component" value="Unassembled WGS sequence"/>
</dbReference>
<gene>
    <name evidence="2" type="ORF">F5891DRAFT_1112339</name>
</gene>
<reference evidence="2" key="1">
    <citation type="journal article" date="2020" name="New Phytol.">
        <title>Comparative genomics reveals dynamic genome evolution in host specialist ectomycorrhizal fungi.</title>
        <authorList>
            <person name="Lofgren L.A."/>
            <person name="Nguyen N.H."/>
            <person name="Vilgalys R."/>
            <person name="Ruytinx J."/>
            <person name="Liao H.L."/>
            <person name="Branco S."/>
            <person name="Kuo A."/>
            <person name="LaButti K."/>
            <person name="Lipzen A."/>
            <person name="Andreopoulos W."/>
            <person name="Pangilinan J."/>
            <person name="Riley R."/>
            <person name="Hundley H."/>
            <person name="Na H."/>
            <person name="Barry K."/>
            <person name="Grigoriev I.V."/>
            <person name="Stajich J.E."/>
            <person name="Kennedy P.G."/>
        </authorList>
    </citation>
    <scope>NUCLEOTIDE SEQUENCE</scope>
    <source>
        <strain evidence="2">FC203</strain>
    </source>
</reference>
<comment type="caution">
    <text evidence="2">The sequence shown here is derived from an EMBL/GenBank/DDBJ whole genome shotgun (WGS) entry which is preliminary data.</text>
</comment>
<dbReference type="GeneID" id="64658036"/>
<keyword evidence="3" id="KW-1185">Reference proteome</keyword>
<protein>
    <submittedName>
        <fullName evidence="2">Uncharacterized protein</fullName>
    </submittedName>
</protein>
<evidence type="ECO:0000256" key="1">
    <source>
        <dbReference type="SAM" id="MobiDB-lite"/>
    </source>
</evidence>
<feature type="region of interest" description="Disordered" evidence="1">
    <location>
        <begin position="70"/>
        <end position="94"/>
    </location>
</feature>
<organism evidence="2 3">
    <name type="scientific">Suillus fuscotomentosus</name>
    <dbReference type="NCBI Taxonomy" id="1912939"/>
    <lineage>
        <taxon>Eukaryota</taxon>
        <taxon>Fungi</taxon>
        <taxon>Dikarya</taxon>
        <taxon>Basidiomycota</taxon>
        <taxon>Agaricomycotina</taxon>
        <taxon>Agaricomycetes</taxon>
        <taxon>Agaricomycetidae</taxon>
        <taxon>Boletales</taxon>
        <taxon>Suillineae</taxon>
        <taxon>Suillaceae</taxon>
        <taxon>Suillus</taxon>
    </lineage>
</organism>
<evidence type="ECO:0000313" key="3">
    <source>
        <dbReference type="Proteomes" id="UP001195769"/>
    </source>
</evidence>
<evidence type="ECO:0000313" key="2">
    <source>
        <dbReference type="EMBL" id="KAG1897985.1"/>
    </source>
</evidence>
<accession>A0AAD4E1F9</accession>
<dbReference type="RefSeq" id="XP_041223561.1">
    <property type="nucleotide sequence ID" value="XM_041363738.1"/>
</dbReference>
<sequence length="486" mass="53875">MVSDSSHQNPQECEMTRNQRGLVETCFEEGQYESGIAVLEQLRSESFKPPVSLVRQLFYIALYPPPPSLDHVEERDLNPASPSKGSPTKTKHQAPKMTFAPSVNASEAAQRLLLSFVRTNTPTSLFQALPQPGKSDELPFESDDHDSVVAKESLCIKDAKHCWAILKEGFVPRIKISQPSLLAGKKRRGKLIANTEEYIEEKYSDSVLAPVAEHAWLVLQWLVELFQRDESLASGDGSVKHSPLLLLQIPSPRSGTGLRWEADAPLDIVFYCVSQGQPQRRQLGLELMALLIGICLTAEFDFNMFLEQVTSRLYSATPEIVQTFMSGFHLSRSAQLFKLALCRKFLSDESGGRNPSSRRPKPQARAVRAARGAAAAREQNLSFTSANDSSASFSASKISMPPSGDIVHLLTGPNGRTSPAIITVKKELLISYAYLQQIAEQRDVEWQQLATDGRLEDQVNSVFGGESYAQQDRDALISLVRVWAMN</sequence>
<dbReference type="AlphaFoldDB" id="A0AAD4E1F9"/>
<proteinExistence type="predicted"/>
<dbReference type="EMBL" id="JABBWK010000042">
    <property type="protein sequence ID" value="KAG1897985.1"/>
    <property type="molecule type" value="Genomic_DNA"/>
</dbReference>
<name>A0AAD4E1F9_9AGAM</name>